<evidence type="ECO:0000256" key="1">
    <source>
        <dbReference type="SAM" id="Phobius"/>
    </source>
</evidence>
<reference evidence="2 3" key="1">
    <citation type="submission" date="2015-02" db="EMBL/GenBank/DDBJ databases">
        <title>Single-cell genomics of uncultivated deep-branching MTB reveals a conserved set of magnetosome genes.</title>
        <authorList>
            <person name="Kolinko S."/>
            <person name="Richter M."/>
            <person name="Glockner F.O."/>
            <person name="Brachmann A."/>
            <person name="Schuler D."/>
        </authorList>
    </citation>
    <scope>NUCLEOTIDE SEQUENCE [LARGE SCALE GENOMIC DNA]</scope>
    <source>
        <strain evidence="2">TM-1</strain>
    </source>
</reference>
<protein>
    <submittedName>
        <fullName evidence="2">Uncharacterized protein</fullName>
    </submittedName>
</protein>
<gene>
    <name evidence="2" type="ORF">MBAV_000464</name>
</gene>
<name>A0A0F3H350_9BACT</name>
<dbReference type="EMBL" id="LACI01000220">
    <property type="protein sequence ID" value="KJU87343.1"/>
    <property type="molecule type" value="Genomic_DNA"/>
</dbReference>
<keyword evidence="1" id="KW-1133">Transmembrane helix</keyword>
<sequence length="68" mass="7921">MLNLPWFFLDSTKPFIIYKCRTINKGVFLVSSLFMVTILLRILDSWSSHFLQIHTEKRVHKLLVGIGG</sequence>
<accession>A0A0F3H350</accession>
<dbReference type="AlphaFoldDB" id="A0A0F3H350"/>
<feature type="transmembrane region" description="Helical" evidence="1">
    <location>
        <begin position="26"/>
        <end position="43"/>
    </location>
</feature>
<keyword evidence="3" id="KW-1185">Reference proteome</keyword>
<keyword evidence="1" id="KW-0472">Membrane</keyword>
<keyword evidence="1" id="KW-0812">Transmembrane</keyword>
<comment type="caution">
    <text evidence="2">The sequence shown here is derived from an EMBL/GenBank/DDBJ whole genome shotgun (WGS) entry which is preliminary data.</text>
</comment>
<evidence type="ECO:0000313" key="3">
    <source>
        <dbReference type="Proteomes" id="UP000033423"/>
    </source>
</evidence>
<dbReference type="Proteomes" id="UP000033423">
    <property type="component" value="Unassembled WGS sequence"/>
</dbReference>
<evidence type="ECO:0000313" key="2">
    <source>
        <dbReference type="EMBL" id="KJU87343.1"/>
    </source>
</evidence>
<organism evidence="2 3">
    <name type="scientific">Candidatus Magnetobacterium bavaricum</name>
    <dbReference type="NCBI Taxonomy" id="29290"/>
    <lineage>
        <taxon>Bacteria</taxon>
        <taxon>Pseudomonadati</taxon>
        <taxon>Nitrospirota</taxon>
        <taxon>Thermodesulfovibrionia</taxon>
        <taxon>Thermodesulfovibrionales</taxon>
        <taxon>Candidatus Magnetobacteriaceae</taxon>
        <taxon>Candidatus Magnetobacterium</taxon>
    </lineage>
</organism>
<proteinExistence type="predicted"/>